<keyword evidence="9" id="KW-0816">Tricarboxylic acid cycle</keyword>
<evidence type="ECO:0000256" key="6">
    <source>
        <dbReference type="PIRSR" id="PIRSR000102-2"/>
    </source>
</evidence>
<evidence type="ECO:0000256" key="7">
    <source>
        <dbReference type="PIRSR" id="PIRSR000102-3"/>
    </source>
</evidence>
<dbReference type="InterPro" id="IPR022383">
    <property type="entry name" value="Lactate/malate_DH_C"/>
</dbReference>
<dbReference type="PIRSF" id="PIRSF000102">
    <property type="entry name" value="Lac_mal_DH"/>
    <property type="match status" value="1"/>
</dbReference>
<dbReference type="InterPro" id="IPR036291">
    <property type="entry name" value="NAD(P)-bd_dom_sf"/>
</dbReference>
<dbReference type="GO" id="GO:0006099">
    <property type="term" value="P:tricarboxylic acid cycle"/>
    <property type="evidence" value="ECO:0007669"/>
    <property type="project" value="UniProtKB-KW"/>
</dbReference>
<dbReference type="PROSITE" id="PS00068">
    <property type="entry name" value="MDH"/>
    <property type="match status" value="1"/>
</dbReference>
<dbReference type="InterPro" id="IPR015955">
    <property type="entry name" value="Lactate_DH/Glyco_Ohase_4_C"/>
</dbReference>
<organism evidence="12">
    <name type="scientific">Gymnogongrus flabelliformis</name>
    <dbReference type="NCBI Taxonomy" id="38507"/>
    <lineage>
        <taxon>Eukaryota</taxon>
        <taxon>Rhodophyta</taxon>
        <taxon>Florideophyceae</taxon>
        <taxon>Rhodymeniophycidae</taxon>
        <taxon>Gigartinales</taxon>
        <taxon>Phyllophoraceae</taxon>
        <taxon>Gymnogongrus</taxon>
    </lineage>
</organism>
<feature type="active site" description="Proton acceptor" evidence="5">
    <location>
        <position position="195"/>
    </location>
</feature>
<keyword evidence="3 8" id="KW-0560">Oxidoreductase</keyword>
<dbReference type="NCBIfam" id="TIGR01759">
    <property type="entry name" value="MalateDH-SF1"/>
    <property type="match status" value="1"/>
</dbReference>
<sequence>MPAMTSPTHPSVLTVCVTGAAGQISYSLLPILANGHVFGINQPIALRLLEITPALPALSGVSMELIDGSYPLLRSVVETDDPAHAFKGADVAVLVGAFPRKHGMERKDLLAKNVPIFQKQAYALNQFASPDVKVLVVGNPANTNALILSKFAPNIPPTNVSALTRLDHNRALAQVATRLDVPIHSVDGVCIWGNHSSTQYPDVVRASVHGHPVLDKLGGLERVAEDFIPTIQKRGAAIIKARGLSSAMSAANAIADHLRSWICGDDRIVSMAVHADGSYGIKEGVFFSYPVRCLGDGDYEIVRGIDLDHFSRKYIDATAEELYAERDEALSLLI</sequence>
<dbReference type="Pfam" id="PF02866">
    <property type="entry name" value="Ldh_1_C"/>
    <property type="match status" value="1"/>
</dbReference>
<keyword evidence="4 7" id="KW-0520">NAD</keyword>
<evidence type="ECO:0000313" key="12">
    <source>
        <dbReference type="EMBL" id="AIT70187.1"/>
    </source>
</evidence>
<dbReference type="FunFam" id="3.40.50.720:FF:000010">
    <property type="entry name" value="Malate dehydrogenase"/>
    <property type="match status" value="1"/>
</dbReference>
<proteinExistence type="evidence at transcript level"/>
<evidence type="ECO:0000256" key="4">
    <source>
        <dbReference type="ARBA" id="ARBA00023027"/>
    </source>
</evidence>
<gene>
    <name evidence="12" type="primary">malate dehydrogenase</name>
</gene>
<dbReference type="InterPro" id="IPR001236">
    <property type="entry name" value="Lactate/malate_DH_N"/>
</dbReference>
<dbReference type="EC" id="1.1.1.37" evidence="2 9"/>
<dbReference type="AlphaFoldDB" id="A0A097IUR3"/>
<feature type="binding site" evidence="6">
    <location>
        <position position="139"/>
    </location>
    <ligand>
        <name>substrate</name>
    </ligand>
</feature>
<evidence type="ECO:0000256" key="5">
    <source>
        <dbReference type="PIRSR" id="PIRSR000102-1"/>
    </source>
</evidence>
<feature type="binding site" evidence="6">
    <location>
        <position position="100"/>
    </location>
    <ligand>
        <name>substrate</name>
    </ligand>
</feature>
<dbReference type="InterPro" id="IPR010945">
    <property type="entry name" value="Malate_DH_type2"/>
</dbReference>
<dbReference type="FunFam" id="3.90.110.10:FF:000002">
    <property type="entry name" value="Malate dehydrogenase"/>
    <property type="match status" value="1"/>
</dbReference>
<dbReference type="Pfam" id="PF00056">
    <property type="entry name" value="Ldh_1_N"/>
    <property type="match status" value="1"/>
</dbReference>
<protein>
    <recommendedName>
        <fullName evidence="2 9">Malate dehydrogenase</fullName>
        <ecNumber evidence="2 9">1.1.1.37</ecNumber>
    </recommendedName>
</protein>
<feature type="domain" description="Lactate/malate dehydrogenase N-terminal" evidence="10">
    <location>
        <begin position="15"/>
        <end position="159"/>
    </location>
</feature>
<name>A0A097IUR3_9FLOR</name>
<dbReference type="Gene3D" id="3.90.110.10">
    <property type="entry name" value="Lactate dehydrogenase/glycoside hydrolase, family 4, C-terminal"/>
    <property type="match status" value="1"/>
</dbReference>
<evidence type="ECO:0000256" key="8">
    <source>
        <dbReference type="RuleBase" id="RU003369"/>
    </source>
</evidence>
<comment type="catalytic activity">
    <reaction evidence="9">
        <text>(S)-malate + NAD(+) = oxaloacetate + NADH + H(+)</text>
        <dbReference type="Rhea" id="RHEA:21432"/>
        <dbReference type="ChEBI" id="CHEBI:15378"/>
        <dbReference type="ChEBI" id="CHEBI:15589"/>
        <dbReference type="ChEBI" id="CHEBI:16452"/>
        <dbReference type="ChEBI" id="CHEBI:57540"/>
        <dbReference type="ChEBI" id="CHEBI:57945"/>
        <dbReference type="EC" id="1.1.1.37"/>
    </reaction>
</comment>
<dbReference type="GO" id="GO:0030060">
    <property type="term" value="F:L-malate dehydrogenase (NAD+) activity"/>
    <property type="evidence" value="ECO:0007669"/>
    <property type="project" value="UniProtKB-EC"/>
</dbReference>
<dbReference type="SUPFAM" id="SSF56327">
    <property type="entry name" value="LDH C-terminal domain-like"/>
    <property type="match status" value="1"/>
</dbReference>
<feature type="binding site" evidence="7">
    <location>
        <begin position="137"/>
        <end position="139"/>
    </location>
    <ligand>
        <name>NAD(+)</name>
        <dbReference type="ChEBI" id="CHEBI:57540"/>
    </ligand>
</feature>
<evidence type="ECO:0000259" key="10">
    <source>
        <dbReference type="Pfam" id="PF00056"/>
    </source>
</evidence>
<dbReference type="Gene3D" id="3.40.50.720">
    <property type="entry name" value="NAD(P)-binding Rossmann-like Domain"/>
    <property type="match status" value="1"/>
</dbReference>
<evidence type="ECO:0000256" key="1">
    <source>
        <dbReference type="ARBA" id="ARBA00009613"/>
    </source>
</evidence>
<dbReference type="EMBL" id="KM113495">
    <property type="protein sequence ID" value="AIT70187.1"/>
    <property type="molecule type" value="mRNA"/>
</dbReference>
<feature type="binding site" evidence="6">
    <location>
        <position position="170"/>
    </location>
    <ligand>
        <name>substrate</name>
    </ligand>
</feature>
<evidence type="ECO:0000256" key="9">
    <source>
        <dbReference type="RuleBase" id="RU003405"/>
    </source>
</evidence>
<reference evidence="12" key="1">
    <citation type="journal article" date="2014" name="PLoS ONE">
        <title>Phylogeny of c4-photosynthesis enzymes based on algal transcriptomic and genomic data supports an archaeal/proteobacterial origin and multiple duplication for most c4-related genes.</title>
        <authorList>
            <person name="Chi S."/>
            <person name="Wu S."/>
            <person name="Yu J."/>
            <person name="Wang X."/>
            <person name="Tang X."/>
            <person name="Liu T."/>
        </authorList>
    </citation>
    <scope>NUCLEOTIDE SEQUENCE</scope>
    <source>
        <strain evidence="12">CKXF-2004933</strain>
    </source>
</reference>
<dbReference type="GO" id="GO:0006108">
    <property type="term" value="P:malate metabolic process"/>
    <property type="evidence" value="ECO:0007669"/>
    <property type="project" value="InterPro"/>
</dbReference>
<feature type="domain" description="Lactate/malate dehydrogenase C-terminal" evidence="11">
    <location>
        <begin position="164"/>
        <end position="330"/>
    </location>
</feature>
<evidence type="ECO:0000256" key="2">
    <source>
        <dbReference type="ARBA" id="ARBA00012995"/>
    </source>
</evidence>
<feature type="binding site" evidence="7">
    <location>
        <position position="113"/>
    </location>
    <ligand>
        <name>NAD(+)</name>
        <dbReference type="ChEBI" id="CHEBI:57540"/>
    </ligand>
</feature>
<dbReference type="SUPFAM" id="SSF51735">
    <property type="entry name" value="NAD(P)-binding Rossmann-fold domains"/>
    <property type="match status" value="1"/>
</dbReference>
<dbReference type="PANTHER" id="PTHR23382">
    <property type="entry name" value="MALATE DEHYDROGENASE"/>
    <property type="match status" value="1"/>
</dbReference>
<dbReference type="NCBIfam" id="NF003916">
    <property type="entry name" value="PRK05442.1"/>
    <property type="match status" value="1"/>
</dbReference>
<dbReference type="InterPro" id="IPR001557">
    <property type="entry name" value="L-lactate/malate_DH"/>
</dbReference>
<evidence type="ECO:0000256" key="3">
    <source>
        <dbReference type="ARBA" id="ARBA00023002"/>
    </source>
</evidence>
<feature type="binding site" evidence="6">
    <location>
        <position position="106"/>
    </location>
    <ligand>
        <name>substrate</name>
    </ligand>
</feature>
<dbReference type="InterPro" id="IPR001252">
    <property type="entry name" value="Malate_DH_AS"/>
</dbReference>
<comment type="similarity">
    <text evidence="1">Belongs to the LDH/MDH superfamily. MDH type 2 family.</text>
</comment>
<evidence type="ECO:0000259" key="11">
    <source>
        <dbReference type="Pfam" id="PF02866"/>
    </source>
</evidence>
<accession>A0A097IUR3</accession>